<dbReference type="Proteomes" id="UP001529510">
    <property type="component" value="Unassembled WGS sequence"/>
</dbReference>
<dbReference type="AlphaFoldDB" id="A0ABD0MTQ6"/>
<proteinExistence type="predicted"/>
<accession>A0ABD0MTQ6</accession>
<dbReference type="EMBL" id="JAMKFB020000208">
    <property type="protein sequence ID" value="KAL0151941.1"/>
    <property type="molecule type" value="Genomic_DNA"/>
</dbReference>
<keyword evidence="2" id="KW-1185">Reference proteome</keyword>
<evidence type="ECO:0000313" key="2">
    <source>
        <dbReference type="Proteomes" id="UP001529510"/>
    </source>
</evidence>
<reference evidence="1 2" key="1">
    <citation type="submission" date="2024-05" db="EMBL/GenBank/DDBJ databases">
        <title>Genome sequencing and assembly of Indian major carp, Cirrhinus mrigala (Hamilton, 1822).</title>
        <authorList>
            <person name="Mohindra V."/>
            <person name="Chowdhury L.M."/>
            <person name="Lal K."/>
            <person name="Jena J.K."/>
        </authorList>
    </citation>
    <scope>NUCLEOTIDE SEQUENCE [LARGE SCALE GENOMIC DNA]</scope>
    <source>
        <strain evidence="1">CM1030</strain>
        <tissue evidence="1">Blood</tissue>
    </source>
</reference>
<evidence type="ECO:0000313" key="1">
    <source>
        <dbReference type="EMBL" id="KAL0151941.1"/>
    </source>
</evidence>
<gene>
    <name evidence="1" type="ORF">M9458_052748</name>
</gene>
<feature type="non-terminal residue" evidence="1">
    <location>
        <position position="1"/>
    </location>
</feature>
<protein>
    <submittedName>
        <fullName evidence="1">Uncharacterized protein</fullName>
    </submittedName>
</protein>
<feature type="non-terminal residue" evidence="1">
    <location>
        <position position="61"/>
    </location>
</feature>
<name>A0ABD0MTQ6_CIRMR</name>
<comment type="caution">
    <text evidence="1">The sequence shown here is derived from an EMBL/GenBank/DDBJ whole genome shotgun (WGS) entry which is preliminary data.</text>
</comment>
<sequence length="61" mass="6581">NLSPNLAPPPPPPPPTIFYEPGFPSSYRSLTFTVEEVRSELGRMCPGKAVGPDGVCLRVLK</sequence>
<organism evidence="1 2">
    <name type="scientific">Cirrhinus mrigala</name>
    <name type="common">Mrigala</name>
    <dbReference type="NCBI Taxonomy" id="683832"/>
    <lineage>
        <taxon>Eukaryota</taxon>
        <taxon>Metazoa</taxon>
        <taxon>Chordata</taxon>
        <taxon>Craniata</taxon>
        <taxon>Vertebrata</taxon>
        <taxon>Euteleostomi</taxon>
        <taxon>Actinopterygii</taxon>
        <taxon>Neopterygii</taxon>
        <taxon>Teleostei</taxon>
        <taxon>Ostariophysi</taxon>
        <taxon>Cypriniformes</taxon>
        <taxon>Cyprinidae</taxon>
        <taxon>Labeoninae</taxon>
        <taxon>Labeonini</taxon>
        <taxon>Cirrhinus</taxon>
    </lineage>
</organism>